<gene>
    <name evidence="2" type="ORF">EV670_0162</name>
</gene>
<organism evidence="2 3">
    <name type="scientific">Rivibacter subsaxonicus</name>
    <dbReference type="NCBI Taxonomy" id="457575"/>
    <lineage>
        <taxon>Bacteria</taxon>
        <taxon>Pseudomonadati</taxon>
        <taxon>Pseudomonadota</taxon>
        <taxon>Betaproteobacteria</taxon>
        <taxon>Burkholderiales</taxon>
        <taxon>Rivibacter</taxon>
    </lineage>
</organism>
<dbReference type="RefSeq" id="WP_130429927.1">
    <property type="nucleotide sequence ID" value="NZ_SHKP01000004.1"/>
</dbReference>
<dbReference type="EMBL" id="SHKP01000004">
    <property type="protein sequence ID" value="RZU02143.1"/>
    <property type="molecule type" value="Genomic_DNA"/>
</dbReference>
<keyword evidence="3" id="KW-1185">Reference proteome</keyword>
<keyword evidence="1" id="KW-1133">Transmembrane helix</keyword>
<proteinExistence type="predicted"/>
<evidence type="ECO:0000313" key="3">
    <source>
        <dbReference type="Proteomes" id="UP000293671"/>
    </source>
</evidence>
<keyword evidence="1" id="KW-0812">Transmembrane</keyword>
<evidence type="ECO:0000313" key="2">
    <source>
        <dbReference type="EMBL" id="RZU02143.1"/>
    </source>
</evidence>
<sequence>MNNKKPWLKYVLIGTLVSFVLLDLFIIVSGTRILASALQPAPAPAPGAQALVLVCEYFTGTGFETRTFPASAGLASCPVFQ</sequence>
<dbReference type="AlphaFoldDB" id="A0A4Q7VZK6"/>
<evidence type="ECO:0000256" key="1">
    <source>
        <dbReference type="SAM" id="Phobius"/>
    </source>
</evidence>
<protein>
    <submittedName>
        <fullName evidence="2">Uncharacterized protein</fullName>
    </submittedName>
</protein>
<feature type="transmembrane region" description="Helical" evidence="1">
    <location>
        <begin position="7"/>
        <end position="28"/>
    </location>
</feature>
<accession>A0A4Q7VZK6</accession>
<keyword evidence="1" id="KW-0472">Membrane</keyword>
<dbReference type="Proteomes" id="UP000293671">
    <property type="component" value="Unassembled WGS sequence"/>
</dbReference>
<reference evidence="2 3" key="1">
    <citation type="submission" date="2019-02" db="EMBL/GenBank/DDBJ databases">
        <title>Genomic Encyclopedia of Type Strains, Phase IV (KMG-IV): sequencing the most valuable type-strain genomes for metagenomic binning, comparative biology and taxonomic classification.</title>
        <authorList>
            <person name="Goeker M."/>
        </authorList>
    </citation>
    <scope>NUCLEOTIDE SEQUENCE [LARGE SCALE GENOMIC DNA]</scope>
    <source>
        <strain evidence="2 3">DSM 19570</strain>
    </source>
</reference>
<comment type="caution">
    <text evidence="2">The sequence shown here is derived from an EMBL/GenBank/DDBJ whole genome shotgun (WGS) entry which is preliminary data.</text>
</comment>
<name>A0A4Q7VZK6_9BURK</name>